<evidence type="ECO:0000313" key="5">
    <source>
        <dbReference type="Proteomes" id="UP000007127"/>
    </source>
</evidence>
<dbReference type="SUPFAM" id="SSF51905">
    <property type="entry name" value="FAD/NAD(P)-binding domain"/>
    <property type="match status" value="1"/>
</dbReference>
<dbReference type="Proteomes" id="UP000007127">
    <property type="component" value="Chromosome"/>
</dbReference>
<dbReference type="RefSeq" id="WP_007091310.1">
    <property type="nucleotide sequence ID" value="NZ_CP004388.1"/>
</dbReference>
<dbReference type="InterPro" id="IPR036188">
    <property type="entry name" value="FAD/NAD-bd_sf"/>
</dbReference>
<gene>
    <name evidence="4" type="ORF">TH3_03595</name>
</gene>
<reference evidence="4 5" key="1">
    <citation type="journal article" date="2012" name="J. Bacteriol.">
        <title>Genome sequence of Thalassospira xiamenensis type strain M-5.</title>
        <authorList>
            <person name="Lai Q."/>
            <person name="Shao Z."/>
        </authorList>
    </citation>
    <scope>NUCLEOTIDE SEQUENCE [LARGE SCALE GENOMIC DNA]</scope>
    <source>
        <strain evidence="4 5">M-5</strain>
    </source>
</reference>
<feature type="domain" description="FAD-binding" evidence="3">
    <location>
        <begin position="2"/>
        <end position="303"/>
    </location>
</feature>
<dbReference type="KEGG" id="txi:TH3_03595"/>
<dbReference type="PANTHER" id="PTHR13789">
    <property type="entry name" value="MONOOXYGENASE"/>
    <property type="match status" value="1"/>
</dbReference>
<keyword evidence="2 4" id="KW-0503">Monooxygenase</keyword>
<evidence type="ECO:0000259" key="3">
    <source>
        <dbReference type="Pfam" id="PF01494"/>
    </source>
</evidence>
<evidence type="ECO:0000256" key="1">
    <source>
        <dbReference type="ARBA" id="ARBA00023002"/>
    </source>
</evidence>
<dbReference type="PANTHER" id="PTHR13789:SF309">
    <property type="entry name" value="PUTATIVE (AFU_ORTHOLOGUE AFUA_6G14510)-RELATED"/>
    <property type="match status" value="1"/>
</dbReference>
<keyword evidence="1" id="KW-0560">Oxidoreductase</keyword>
<sequence length="378" mass="41087">MNILIVGGGIAGLSAAIALQGDGHDITIAETLDGWKPTGAGLHLPGNAVTALRDLGIDQDVADKSCAFPRLDYFDHRDRKLFALETEQLGWPTFQALTRSDFHEILCARLTTPTIRFGLSVSDISNAPDQAQVRFTDGTTGSFDLVIGADGINSAVRRLVFGPEHVPQPTGYICWRWITDHPFGLTAPKFIIGHGQVILVMPVGDSRFYIYASTYDPGERIHDLPTSELAAHFARFDGPVRDMLGTIGTDTIIHEGRLQQMVMPEWVAGRVALIGDAAHGTLPTMAQGATQSIKDGLALANAFRAQSDITTALADWQAARLPEAHWVQQQSLQRMGFAKIRGKTGVWLRNTLMRRIGSKIVASGFRPLIDGTAGNRKD</sequence>
<protein>
    <submittedName>
        <fullName evidence="4">Monooxygenase family protein</fullName>
    </submittedName>
</protein>
<dbReference type="GO" id="GO:0071949">
    <property type="term" value="F:FAD binding"/>
    <property type="evidence" value="ECO:0007669"/>
    <property type="project" value="InterPro"/>
</dbReference>
<organism evidence="4 5">
    <name type="scientific">Thalassospira xiamenensis M-5 = DSM 17429</name>
    <dbReference type="NCBI Taxonomy" id="1123366"/>
    <lineage>
        <taxon>Bacteria</taxon>
        <taxon>Pseudomonadati</taxon>
        <taxon>Pseudomonadota</taxon>
        <taxon>Alphaproteobacteria</taxon>
        <taxon>Rhodospirillales</taxon>
        <taxon>Thalassospiraceae</taxon>
        <taxon>Thalassospira</taxon>
    </lineage>
</organism>
<evidence type="ECO:0000256" key="2">
    <source>
        <dbReference type="ARBA" id="ARBA00023033"/>
    </source>
</evidence>
<dbReference type="GO" id="GO:0004497">
    <property type="term" value="F:monooxygenase activity"/>
    <property type="evidence" value="ECO:0007669"/>
    <property type="project" value="UniProtKB-KW"/>
</dbReference>
<dbReference type="Pfam" id="PF01494">
    <property type="entry name" value="FAD_binding_3"/>
    <property type="match status" value="1"/>
</dbReference>
<dbReference type="AlphaFoldDB" id="A0AB72U9A8"/>
<dbReference type="GeneID" id="31926418"/>
<dbReference type="InterPro" id="IPR050493">
    <property type="entry name" value="FAD-dep_Monooxygenase_BioMet"/>
</dbReference>
<dbReference type="Gene3D" id="3.50.50.60">
    <property type="entry name" value="FAD/NAD(P)-binding domain"/>
    <property type="match status" value="1"/>
</dbReference>
<proteinExistence type="predicted"/>
<accession>A0AB72U9A8</accession>
<evidence type="ECO:0000313" key="4">
    <source>
        <dbReference type="EMBL" id="AJD50843.1"/>
    </source>
</evidence>
<dbReference type="EMBL" id="CP004388">
    <property type="protein sequence ID" value="AJD50843.1"/>
    <property type="molecule type" value="Genomic_DNA"/>
</dbReference>
<name>A0AB72U9A8_9PROT</name>
<dbReference type="PRINTS" id="PR00420">
    <property type="entry name" value="RNGMNOXGNASE"/>
</dbReference>
<dbReference type="InterPro" id="IPR002938">
    <property type="entry name" value="FAD-bd"/>
</dbReference>